<dbReference type="Proteomes" id="UP000285232">
    <property type="component" value="Unassembled WGS sequence"/>
</dbReference>
<dbReference type="EMBL" id="RAHX01000001">
    <property type="protein sequence ID" value="RJY09825.1"/>
    <property type="molecule type" value="Genomic_DNA"/>
</dbReference>
<evidence type="ECO:0008006" key="4">
    <source>
        <dbReference type="Google" id="ProtNLM"/>
    </source>
</evidence>
<organism evidence="2 3">
    <name type="scientific">Aurantiacibacter aquimixticola</name>
    <dbReference type="NCBI Taxonomy" id="1958945"/>
    <lineage>
        <taxon>Bacteria</taxon>
        <taxon>Pseudomonadati</taxon>
        <taxon>Pseudomonadota</taxon>
        <taxon>Alphaproteobacteria</taxon>
        <taxon>Sphingomonadales</taxon>
        <taxon>Erythrobacteraceae</taxon>
        <taxon>Aurantiacibacter</taxon>
    </lineage>
</organism>
<feature type="compositionally biased region" description="Basic and acidic residues" evidence="1">
    <location>
        <begin position="143"/>
        <end position="162"/>
    </location>
</feature>
<evidence type="ECO:0000313" key="3">
    <source>
        <dbReference type="Proteomes" id="UP000285232"/>
    </source>
</evidence>
<feature type="region of interest" description="Disordered" evidence="1">
    <location>
        <begin position="13"/>
        <end position="47"/>
    </location>
</feature>
<dbReference type="AlphaFoldDB" id="A0A419RVL0"/>
<name>A0A419RVL0_9SPHN</name>
<evidence type="ECO:0000313" key="2">
    <source>
        <dbReference type="EMBL" id="RJY09825.1"/>
    </source>
</evidence>
<protein>
    <recommendedName>
        <fullName evidence="4">Lipoprotein</fullName>
    </recommendedName>
</protein>
<keyword evidence="3" id="KW-1185">Reference proteome</keyword>
<reference evidence="2 3" key="1">
    <citation type="journal article" date="2017" name="Int. J. Syst. Evol. Microbiol.">
        <title>Erythrobacter aquimixticola sp. nov., isolated from the junction between the ocean and a freshwater spring.</title>
        <authorList>
            <person name="Park S."/>
            <person name="Jung Y.T."/>
            <person name="Choi S.J."/>
            <person name="Yoon J.H."/>
        </authorList>
    </citation>
    <scope>NUCLEOTIDE SEQUENCE [LARGE SCALE GENOMIC DNA]</scope>
    <source>
        <strain evidence="2 3">JSSK-14</strain>
    </source>
</reference>
<proteinExistence type="predicted"/>
<evidence type="ECO:0000256" key="1">
    <source>
        <dbReference type="SAM" id="MobiDB-lite"/>
    </source>
</evidence>
<feature type="region of interest" description="Disordered" evidence="1">
    <location>
        <begin position="130"/>
        <end position="162"/>
    </location>
</feature>
<gene>
    <name evidence="2" type="ORF">D6201_11070</name>
</gene>
<comment type="caution">
    <text evidence="2">The sequence shown here is derived from an EMBL/GenBank/DDBJ whole genome shotgun (WGS) entry which is preliminary data.</text>
</comment>
<sequence length="162" mass="17853">MVILPLAACSQDAEAPVDSEVAPTSADDDEVLSQGETSLADETDEGPTRAAVRLVPGIPAPFTGVWDYADGNCDAMSDLRMEIEPQMITFYESMGEVQQVAVESRDTIVVDLNMEGEGERWSESTRFTLEDDGERLIPTDADGEQRWDPMPRKRCPQDRAAR</sequence>
<accession>A0A419RVL0</accession>